<proteinExistence type="inferred from homology"/>
<dbReference type="GO" id="GO:0033990">
    <property type="term" value="F:ectoine synthase activity"/>
    <property type="evidence" value="ECO:0007669"/>
    <property type="project" value="UniProtKB-EC"/>
</dbReference>
<evidence type="ECO:0000256" key="1">
    <source>
        <dbReference type="ARBA" id="ARBA00005181"/>
    </source>
</evidence>
<evidence type="ECO:0000313" key="8">
    <source>
        <dbReference type="EMBL" id="CAH1777265.1"/>
    </source>
</evidence>
<evidence type="ECO:0000313" key="9">
    <source>
        <dbReference type="Proteomes" id="UP000749559"/>
    </source>
</evidence>
<dbReference type="EMBL" id="CAIIXF020000002">
    <property type="protein sequence ID" value="CAH1777265.1"/>
    <property type="molecule type" value="Genomic_DNA"/>
</dbReference>
<dbReference type="InterPro" id="IPR011051">
    <property type="entry name" value="RmlC_Cupin_sf"/>
</dbReference>
<evidence type="ECO:0000256" key="7">
    <source>
        <dbReference type="ARBA" id="ARBA00048714"/>
    </source>
</evidence>
<dbReference type="GO" id="GO:0019491">
    <property type="term" value="P:ectoine biosynthetic process"/>
    <property type="evidence" value="ECO:0007669"/>
    <property type="project" value="UniProtKB-UniPathway"/>
</dbReference>
<dbReference type="EC" id="4.2.1.108" evidence="3"/>
<keyword evidence="5" id="KW-0456">Lyase</keyword>
<name>A0A8J1XJJ2_OWEFU</name>
<protein>
    <recommendedName>
        <fullName evidence="4">L-ectoine synthase</fullName>
        <ecNumber evidence="3">4.2.1.108</ecNumber>
    </recommendedName>
    <alternativeName>
        <fullName evidence="6">N-acetyldiaminobutyrate dehydratase</fullName>
    </alternativeName>
</protein>
<accession>A0A8J1XJJ2</accession>
<reference evidence="8" key="1">
    <citation type="submission" date="2022-03" db="EMBL/GenBank/DDBJ databases">
        <authorList>
            <person name="Martin C."/>
        </authorList>
    </citation>
    <scope>NUCLEOTIDE SEQUENCE</scope>
</reference>
<comment type="catalytic activity">
    <reaction evidence="7">
        <text>(2S)-4-acetamido-2-aminobutanoate = L-ectoine + H2O</text>
        <dbReference type="Rhea" id="RHEA:17281"/>
        <dbReference type="ChEBI" id="CHEBI:15377"/>
        <dbReference type="ChEBI" id="CHEBI:58515"/>
        <dbReference type="ChEBI" id="CHEBI:58929"/>
        <dbReference type="EC" id="4.2.1.108"/>
    </reaction>
</comment>
<dbReference type="PANTHER" id="PTHR39289:SF1">
    <property type="entry name" value="L-ECTOINE SYNTHASE"/>
    <property type="match status" value="1"/>
</dbReference>
<evidence type="ECO:0000256" key="6">
    <source>
        <dbReference type="ARBA" id="ARBA00033271"/>
    </source>
</evidence>
<dbReference type="OrthoDB" id="9981529at2759"/>
<dbReference type="UniPathway" id="UPA00067">
    <property type="reaction ID" value="UER00123"/>
</dbReference>
<comment type="pathway">
    <text evidence="1">Amine and polyamine biosynthesis; ectoine biosynthesis; L-ectoine from L-aspartate 4-semialdehyde: step 3/3.</text>
</comment>
<evidence type="ECO:0000256" key="5">
    <source>
        <dbReference type="ARBA" id="ARBA00023239"/>
    </source>
</evidence>
<evidence type="ECO:0000256" key="2">
    <source>
        <dbReference type="ARBA" id="ARBA00009637"/>
    </source>
</evidence>
<evidence type="ECO:0000256" key="4">
    <source>
        <dbReference type="ARBA" id="ARBA00019707"/>
    </source>
</evidence>
<dbReference type="AlphaFoldDB" id="A0A8J1XJJ2"/>
<organism evidence="8 9">
    <name type="scientific">Owenia fusiformis</name>
    <name type="common">Polychaete worm</name>
    <dbReference type="NCBI Taxonomy" id="6347"/>
    <lineage>
        <taxon>Eukaryota</taxon>
        <taxon>Metazoa</taxon>
        <taxon>Spiralia</taxon>
        <taxon>Lophotrochozoa</taxon>
        <taxon>Annelida</taxon>
        <taxon>Polychaeta</taxon>
        <taxon>Sedentaria</taxon>
        <taxon>Canalipalpata</taxon>
        <taxon>Sabellida</taxon>
        <taxon>Oweniida</taxon>
        <taxon>Oweniidae</taxon>
        <taxon>Owenia</taxon>
    </lineage>
</organism>
<sequence length="259" mass="28842">MKVTVTNGQPLLDIGETGLTGKVLVSSADNVGFMVYDVSLGKGQVATLKPYESGYNHTYYVMCGTASVISEKGENVTIGPDTVMAMDADTTTTMTVSDDIRLSIGYVPKDPDHSPARFTIRKLSELEGTTGDRNMFWISGYSRRYLVKSDGYNMTVTNTTLDPNTMSPLHYKNHIEAVFMFKGSGKYVWNSGEDSHAYDQEKHDGTMFLINGHEAHNIYNDDKESQCICYFFPALVGHETHYFTKETTGHSVYPKDSEK</sequence>
<dbReference type="Proteomes" id="UP000749559">
    <property type="component" value="Unassembled WGS sequence"/>
</dbReference>
<dbReference type="PANTHER" id="PTHR39289">
    <property type="match status" value="1"/>
</dbReference>
<comment type="similarity">
    <text evidence="2">Belongs to the ectoine synthase family.</text>
</comment>
<comment type="caution">
    <text evidence="8">The sequence shown here is derived from an EMBL/GenBank/DDBJ whole genome shotgun (WGS) entry which is preliminary data.</text>
</comment>
<dbReference type="InterPro" id="IPR010462">
    <property type="entry name" value="Ectoine_synth"/>
</dbReference>
<gene>
    <name evidence="8" type="ORF">OFUS_LOCUS4327</name>
</gene>
<dbReference type="InterPro" id="IPR014710">
    <property type="entry name" value="RmlC-like_jellyroll"/>
</dbReference>
<dbReference type="SUPFAM" id="SSF51182">
    <property type="entry name" value="RmlC-like cupins"/>
    <property type="match status" value="2"/>
</dbReference>
<keyword evidence="9" id="KW-1185">Reference proteome</keyword>
<dbReference type="Gene3D" id="2.60.120.10">
    <property type="entry name" value="Jelly Rolls"/>
    <property type="match status" value="2"/>
</dbReference>
<dbReference type="Pfam" id="PF06339">
    <property type="entry name" value="Ectoine_synth"/>
    <property type="match status" value="1"/>
</dbReference>
<evidence type="ECO:0000256" key="3">
    <source>
        <dbReference type="ARBA" id="ARBA00013192"/>
    </source>
</evidence>